<accession>A0A921KK40</accession>
<dbReference type="Proteomes" id="UP000749320">
    <property type="component" value="Unassembled WGS sequence"/>
</dbReference>
<protein>
    <submittedName>
        <fullName evidence="2">Uncharacterized protein</fullName>
    </submittedName>
</protein>
<reference evidence="2" key="1">
    <citation type="journal article" date="2021" name="PeerJ">
        <title>Extensive microbial diversity within the chicken gut microbiome revealed by metagenomics and culture.</title>
        <authorList>
            <person name="Gilroy R."/>
            <person name="Ravi A."/>
            <person name="Getino M."/>
            <person name="Pursley I."/>
            <person name="Horton D.L."/>
            <person name="Alikhan N.F."/>
            <person name="Baker D."/>
            <person name="Gharbi K."/>
            <person name="Hall N."/>
            <person name="Watson M."/>
            <person name="Adriaenssens E.M."/>
            <person name="Foster-Nyarko E."/>
            <person name="Jarju S."/>
            <person name="Secka A."/>
            <person name="Antonio M."/>
            <person name="Oren A."/>
            <person name="Chaudhuri R.R."/>
            <person name="La Ragione R."/>
            <person name="Hildebrand F."/>
            <person name="Pallen M.J."/>
        </authorList>
    </citation>
    <scope>NUCLEOTIDE SEQUENCE</scope>
    <source>
        <strain evidence="2">CHK193-16274</strain>
    </source>
</reference>
<evidence type="ECO:0000256" key="1">
    <source>
        <dbReference type="SAM" id="Phobius"/>
    </source>
</evidence>
<keyword evidence="1" id="KW-0812">Transmembrane</keyword>
<comment type="caution">
    <text evidence="2">The sequence shown here is derived from an EMBL/GenBank/DDBJ whole genome shotgun (WGS) entry which is preliminary data.</text>
</comment>
<gene>
    <name evidence="2" type="ORF">K8V91_09840</name>
</gene>
<feature type="transmembrane region" description="Helical" evidence="1">
    <location>
        <begin position="6"/>
        <end position="29"/>
    </location>
</feature>
<dbReference type="EMBL" id="DYWV01000340">
    <property type="protein sequence ID" value="HJF41214.1"/>
    <property type="molecule type" value="Genomic_DNA"/>
</dbReference>
<reference evidence="2" key="2">
    <citation type="submission" date="2021-09" db="EMBL/GenBank/DDBJ databases">
        <authorList>
            <person name="Gilroy R."/>
        </authorList>
    </citation>
    <scope>NUCLEOTIDE SEQUENCE</scope>
    <source>
        <strain evidence="2">CHK193-16274</strain>
    </source>
</reference>
<keyword evidence="1" id="KW-0472">Membrane</keyword>
<keyword evidence="1" id="KW-1133">Transmembrane helix</keyword>
<dbReference type="AlphaFoldDB" id="A0A921KK40"/>
<evidence type="ECO:0000313" key="2">
    <source>
        <dbReference type="EMBL" id="HJF41214.1"/>
    </source>
</evidence>
<organism evidence="2 3">
    <name type="scientific">Thomasclavelia spiroformis</name>
    <dbReference type="NCBI Taxonomy" id="29348"/>
    <lineage>
        <taxon>Bacteria</taxon>
        <taxon>Bacillati</taxon>
        <taxon>Bacillota</taxon>
        <taxon>Erysipelotrichia</taxon>
        <taxon>Erysipelotrichales</taxon>
        <taxon>Coprobacillaceae</taxon>
        <taxon>Thomasclavelia</taxon>
    </lineage>
</organism>
<name>A0A921KK40_9FIRM</name>
<sequence>MRQAIGTTWILQLVIIFMLIFVAFLALSINYTKAFKIKNELVTIVEKYEGVTQGEDSPVYLLNNYLKYNNYTVTGRCNEGDWGNQNLNEPILEEVKTNEKYYYCVRKIDDSTESAPSRAKYKVRMFFKFSLPVIGDIFTFSVEGTTIPIKESSNDINVVSD</sequence>
<evidence type="ECO:0000313" key="3">
    <source>
        <dbReference type="Proteomes" id="UP000749320"/>
    </source>
</evidence>
<proteinExistence type="predicted"/>